<protein>
    <recommendedName>
        <fullName evidence="3">Endonuclease/exonuclease/phosphatase domain-containing protein</fullName>
    </recommendedName>
</protein>
<evidence type="ECO:0000313" key="2">
    <source>
        <dbReference type="Proteomes" id="UP000828390"/>
    </source>
</evidence>
<dbReference type="SUPFAM" id="SSF56219">
    <property type="entry name" value="DNase I-like"/>
    <property type="match status" value="1"/>
</dbReference>
<evidence type="ECO:0000313" key="1">
    <source>
        <dbReference type="EMBL" id="KAH3747185.1"/>
    </source>
</evidence>
<organism evidence="1 2">
    <name type="scientific">Dreissena polymorpha</name>
    <name type="common">Zebra mussel</name>
    <name type="synonym">Mytilus polymorpha</name>
    <dbReference type="NCBI Taxonomy" id="45954"/>
    <lineage>
        <taxon>Eukaryota</taxon>
        <taxon>Metazoa</taxon>
        <taxon>Spiralia</taxon>
        <taxon>Lophotrochozoa</taxon>
        <taxon>Mollusca</taxon>
        <taxon>Bivalvia</taxon>
        <taxon>Autobranchia</taxon>
        <taxon>Heteroconchia</taxon>
        <taxon>Euheterodonta</taxon>
        <taxon>Imparidentia</taxon>
        <taxon>Neoheterodontei</taxon>
        <taxon>Myida</taxon>
        <taxon>Dreissenoidea</taxon>
        <taxon>Dreissenidae</taxon>
        <taxon>Dreissena</taxon>
    </lineage>
</organism>
<proteinExistence type="predicted"/>
<reference evidence="1" key="2">
    <citation type="submission" date="2020-11" db="EMBL/GenBank/DDBJ databases">
        <authorList>
            <person name="McCartney M.A."/>
            <person name="Auch B."/>
            <person name="Kono T."/>
            <person name="Mallez S."/>
            <person name="Becker A."/>
            <person name="Gohl D.M."/>
            <person name="Silverstein K.A.T."/>
            <person name="Koren S."/>
            <person name="Bechman K.B."/>
            <person name="Herman A."/>
            <person name="Abrahante J.E."/>
            <person name="Garbe J."/>
        </authorList>
    </citation>
    <scope>NUCLEOTIDE SEQUENCE</scope>
    <source>
        <strain evidence="1">Duluth1</strain>
        <tissue evidence="1">Whole animal</tissue>
    </source>
</reference>
<comment type="caution">
    <text evidence="1">The sequence shown here is derived from an EMBL/GenBank/DDBJ whole genome shotgun (WGS) entry which is preliminary data.</text>
</comment>
<sequence>MHFIDSLSSDYRSHCVCDRALLVPGARREGTGGVALMWHKRWDSCVVPLPIDDDRIVGVQFQTSPGQFIFRYICRVSITQLIYLETILINCMTYGTLTRSTELLLGDFNAKYDAQSPRSRDSLLYRFFADNNIVPVNKTKKCSGASATYVSYDGNCQSIIDFVCVPVEIFDCVRNCIVIDDDCMNVSRHRPIICSIDVLTRKTDACDNTIMSVNWRKCNDTHFNEYNRLLMYDCDIYDLAHCDLKQKDCIDAAYVRVCERLTSYANATLPQKKYVSFLKPYWNSELTAAHDSMSLVRREWCRQGRPRDATDQAFSAYKTAKREFRRLHRKCVNIYLSNLNNELDRMAEVDSHKFWKMVNARRNRNLSSLSSSINFDGTTVRDRDSISDGWYHYFRELYQPHHDPDDVHSSDTWEKHVSSELDFIVKNIKPDPEVRVLPETVDHIISTCPKRKAGGYDNLQYEHLINAKHVISPVLANIYT</sequence>
<evidence type="ECO:0008006" key="3">
    <source>
        <dbReference type="Google" id="ProtNLM"/>
    </source>
</evidence>
<dbReference type="Gene3D" id="3.60.10.10">
    <property type="entry name" value="Endonuclease/exonuclease/phosphatase"/>
    <property type="match status" value="1"/>
</dbReference>
<dbReference type="Proteomes" id="UP000828390">
    <property type="component" value="Unassembled WGS sequence"/>
</dbReference>
<keyword evidence="2" id="KW-1185">Reference proteome</keyword>
<dbReference type="EMBL" id="JAIWYP010000010">
    <property type="protein sequence ID" value="KAH3747185.1"/>
    <property type="molecule type" value="Genomic_DNA"/>
</dbReference>
<name>A0A9D4DEU3_DREPO</name>
<reference evidence="1" key="1">
    <citation type="journal article" date="2019" name="bioRxiv">
        <title>The Genome of the Zebra Mussel, Dreissena polymorpha: A Resource for Invasive Species Research.</title>
        <authorList>
            <person name="McCartney M.A."/>
            <person name="Auch B."/>
            <person name="Kono T."/>
            <person name="Mallez S."/>
            <person name="Zhang Y."/>
            <person name="Obille A."/>
            <person name="Becker A."/>
            <person name="Abrahante J.E."/>
            <person name="Garbe J."/>
            <person name="Badalamenti J.P."/>
            <person name="Herman A."/>
            <person name="Mangelson H."/>
            <person name="Liachko I."/>
            <person name="Sullivan S."/>
            <person name="Sone E.D."/>
            <person name="Koren S."/>
            <person name="Silverstein K.A.T."/>
            <person name="Beckman K.B."/>
            <person name="Gohl D.M."/>
        </authorList>
    </citation>
    <scope>NUCLEOTIDE SEQUENCE</scope>
    <source>
        <strain evidence="1">Duluth1</strain>
        <tissue evidence="1">Whole animal</tissue>
    </source>
</reference>
<gene>
    <name evidence="1" type="ORF">DPMN_181606</name>
</gene>
<dbReference type="AlphaFoldDB" id="A0A9D4DEU3"/>
<dbReference type="InterPro" id="IPR036691">
    <property type="entry name" value="Endo/exonu/phosph_ase_sf"/>
</dbReference>
<accession>A0A9D4DEU3</accession>